<evidence type="ECO:0008006" key="4">
    <source>
        <dbReference type="Google" id="ProtNLM"/>
    </source>
</evidence>
<evidence type="ECO:0000313" key="2">
    <source>
        <dbReference type="EMBL" id="KAK2964920.1"/>
    </source>
</evidence>
<name>A0ABQ9YMC5_9EUKA</name>
<evidence type="ECO:0000256" key="1">
    <source>
        <dbReference type="SAM" id="MobiDB-lite"/>
    </source>
</evidence>
<keyword evidence="3" id="KW-1185">Reference proteome</keyword>
<comment type="caution">
    <text evidence="2">The sequence shown here is derived from an EMBL/GenBank/DDBJ whole genome shotgun (WGS) entry which is preliminary data.</text>
</comment>
<sequence length="533" mass="60136">MAVIWEVFFDESGLLHHAGLDKESVILRRPKCFQSTLINFVQLSGTEISQYCVDSLNYLAESTKLSLDCLEVQTLAFSDFFGEDLTEQEFLTYATPWKSHGETIFSSVISQIPPFAYVFFAVSETVIQKNPMLESKFHVGLNFGDSRIGFLVIPSSLENASKQKQMDSMEDYCIEILTKMAPNDLTPSMKKIGAKQHVFALDFIHSRLSPKLEFTDALSDVKKFFFEEQPSHLENITDFKFSITHTFDHISPILKNTINTPDAIRDYLATSSIISEHINDKNPAIIDSFDRVESSTTRIAIFLPDANPDSDEDNDLVVATLSVASYGYIIVLDPNQLEDGLLKSFTQLDETDKEVVRQAFNKILRSTFGLNPDSSSLTDFETDALIVSAHSSYLTRVHDTVAILNAIKSSHKSSREYRKHFKSTLSAALNDFNLAFHFPEEMESLRAVIQSMGYLRSSAVHCAELSDHDKALALVTQQENHYLSLYTPLVLPLLTSTITALRALEKRRKKENRENEEREEGEDGDGTVENKED</sequence>
<proteinExistence type="predicted"/>
<evidence type="ECO:0000313" key="3">
    <source>
        <dbReference type="Proteomes" id="UP001281761"/>
    </source>
</evidence>
<accession>A0ABQ9YMC5</accession>
<dbReference type="Proteomes" id="UP001281761">
    <property type="component" value="Unassembled WGS sequence"/>
</dbReference>
<feature type="compositionally biased region" description="Acidic residues" evidence="1">
    <location>
        <begin position="517"/>
        <end position="527"/>
    </location>
</feature>
<dbReference type="EMBL" id="JARBJD010000001">
    <property type="protein sequence ID" value="KAK2964920.1"/>
    <property type="molecule type" value="Genomic_DNA"/>
</dbReference>
<protein>
    <recommendedName>
        <fullName evidence="4">Apea-like HEPN domain-containing protein</fullName>
    </recommendedName>
</protein>
<organism evidence="2 3">
    <name type="scientific">Blattamonas nauphoetae</name>
    <dbReference type="NCBI Taxonomy" id="2049346"/>
    <lineage>
        <taxon>Eukaryota</taxon>
        <taxon>Metamonada</taxon>
        <taxon>Preaxostyla</taxon>
        <taxon>Oxymonadida</taxon>
        <taxon>Blattamonas</taxon>
    </lineage>
</organism>
<gene>
    <name evidence="2" type="ORF">BLNAU_221</name>
</gene>
<reference evidence="2 3" key="1">
    <citation type="journal article" date="2022" name="bioRxiv">
        <title>Genomics of Preaxostyla Flagellates Illuminates Evolutionary Transitions and the Path Towards Mitochondrial Loss.</title>
        <authorList>
            <person name="Novak L.V.F."/>
            <person name="Treitli S.C."/>
            <person name="Pyrih J."/>
            <person name="Halakuc P."/>
            <person name="Pipaliya S.V."/>
            <person name="Vacek V."/>
            <person name="Brzon O."/>
            <person name="Soukal P."/>
            <person name="Eme L."/>
            <person name="Dacks J.B."/>
            <person name="Karnkowska A."/>
            <person name="Elias M."/>
            <person name="Hampl V."/>
        </authorList>
    </citation>
    <scope>NUCLEOTIDE SEQUENCE [LARGE SCALE GENOMIC DNA]</scope>
    <source>
        <strain evidence="2">NAU3</strain>
        <tissue evidence="2">Gut</tissue>
    </source>
</reference>
<feature type="region of interest" description="Disordered" evidence="1">
    <location>
        <begin position="506"/>
        <end position="533"/>
    </location>
</feature>